<feature type="region of interest" description="Disordered" evidence="1">
    <location>
        <begin position="149"/>
        <end position="185"/>
    </location>
</feature>
<comment type="caution">
    <text evidence="2">The sequence shown here is derived from an EMBL/GenBank/DDBJ whole genome shotgun (WGS) entry which is preliminary data.</text>
</comment>
<dbReference type="Proteomes" id="UP001159363">
    <property type="component" value="Chromosome 5"/>
</dbReference>
<reference evidence="2 3" key="1">
    <citation type="submission" date="2023-02" db="EMBL/GenBank/DDBJ databases">
        <title>LHISI_Scaffold_Assembly.</title>
        <authorList>
            <person name="Stuart O.P."/>
            <person name="Cleave R."/>
            <person name="Magrath M.J.L."/>
            <person name="Mikheyev A.S."/>
        </authorList>
    </citation>
    <scope>NUCLEOTIDE SEQUENCE [LARGE SCALE GENOMIC DNA]</scope>
    <source>
        <strain evidence="2">Daus_M_001</strain>
        <tissue evidence="2">Leg muscle</tissue>
    </source>
</reference>
<sequence>MKYDAIKKIIDKAYILVLPNNANNMKHITVALLGQDAVPHARVPVSVFHSAVIVSEDSQLPDDKQRCYRRDYFDGARMESEGADEGQTDLTSRHEEKRGEYGAALECKEGAGYSRENPLTTGIVRHDYHMRKSGSDPTGNRTRLALVEEEKNTHSSRTGEENVKASETAAKTTSSHAENNENSGLQCVNNNDIGLYGNSSHITDDEKERLWNNTWVPSCQHKFPVNVSRSGKRRSFQNHWFQRFEWLAYSDIDISQGTFGKTCKDAIEVFQNHSSTRYHQDCTVKAQNFLEIREEKIASIMIQLKSQASEKAENIKAKLRATVETMILCARQDIPLRGDSDGGRFTLDGPDKNDGNFRALVCFRANGGKDLVELREDFLSSVAVQYVTGAGLATTILDKLQSLGLDMNKMRGKGYDGAAAIKGVFRGCQALLQKAYPSALYTHCSSRGPNLCLSDASKAYSDKGIMPMLNSIIFSPDAKRKQYHLALSQGYQE</sequence>
<evidence type="ECO:0000256" key="1">
    <source>
        <dbReference type="SAM" id="MobiDB-lite"/>
    </source>
</evidence>
<dbReference type="PANTHER" id="PTHR45749">
    <property type="match status" value="1"/>
</dbReference>
<protein>
    <submittedName>
        <fullName evidence="2">Uncharacterized protein</fullName>
    </submittedName>
</protein>
<organism evidence="2 3">
    <name type="scientific">Dryococelus australis</name>
    <dbReference type="NCBI Taxonomy" id="614101"/>
    <lineage>
        <taxon>Eukaryota</taxon>
        <taxon>Metazoa</taxon>
        <taxon>Ecdysozoa</taxon>
        <taxon>Arthropoda</taxon>
        <taxon>Hexapoda</taxon>
        <taxon>Insecta</taxon>
        <taxon>Pterygota</taxon>
        <taxon>Neoptera</taxon>
        <taxon>Polyneoptera</taxon>
        <taxon>Phasmatodea</taxon>
        <taxon>Verophasmatodea</taxon>
        <taxon>Anareolatae</taxon>
        <taxon>Phasmatidae</taxon>
        <taxon>Eurycanthinae</taxon>
        <taxon>Dryococelus</taxon>
    </lineage>
</organism>
<feature type="region of interest" description="Disordered" evidence="1">
    <location>
        <begin position="78"/>
        <end position="98"/>
    </location>
</feature>
<feature type="compositionally biased region" description="Basic and acidic residues" evidence="1">
    <location>
        <begin position="149"/>
        <end position="164"/>
    </location>
</feature>
<accession>A0ABQ9HAG3</accession>
<evidence type="ECO:0000313" key="2">
    <source>
        <dbReference type="EMBL" id="KAJ8881246.1"/>
    </source>
</evidence>
<evidence type="ECO:0000313" key="3">
    <source>
        <dbReference type="Proteomes" id="UP001159363"/>
    </source>
</evidence>
<dbReference type="EMBL" id="JARBHB010000006">
    <property type="protein sequence ID" value="KAJ8881246.1"/>
    <property type="molecule type" value="Genomic_DNA"/>
</dbReference>
<dbReference type="PANTHER" id="PTHR45749:SF21">
    <property type="entry name" value="DUF4371 DOMAIN-CONTAINING PROTEIN"/>
    <property type="match status" value="1"/>
</dbReference>
<name>A0ABQ9HAG3_9NEOP</name>
<proteinExistence type="predicted"/>
<gene>
    <name evidence="2" type="ORF">PR048_017722</name>
</gene>
<keyword evidence="3" id="KW-1185">Reference proteome</keyword>
<feature type="compositionally biased region" description="Polar residues" evidence="1">
    <location>
        <begin position="169"/>
        <end position="185"/>
    </location>
</feature>